<dbReference type="AlphaFoldDB" id="A0A9N9JJE0"/>
<reference evidence="2" key="1">
    <citation type="submission" date="2021-06" db="EMBL/GenBank/DDBJ databases">
        <authorList>
            <person name="Kallberg Y."/>
            <person name="Tangrot J."/>
            <person name="Rosling A."/>
        </authorList>
    </citation>
    <scope>NUCLEOTIDE SEQUENCE</scope>
    <source>
        <strain evidence="2">MA453B</strain>
    </source>
</reference>
<dbReference type="EMBL" id="CAJVPY010023130">
    <property type="protein sequence ID" value="CAG8784500.1"/>
    <property type="molecule type" value="Genomic_DNA"/>
</dbReference>
<proteinExistence type="predicted"/>
<dbReference type="Proteomes" id="UP000789405">
    <property type="component" value="Unassembled WGS sequence"/>
</dbReference>
<organism evidence="2 3">
    <name type="scientific">Dentiscutata erythropus</name>
    <dbReference type="NCBI Taxonomy" id="1348616"/>
    <lineage>
        <taxon>Eukaryota</taxon>
        <taxon>Fungi</taxon>
        <taxon>Fungi incertae sedis</taxon>
        <taxon>Mucoromycota</taxon>
        <taxon>Glomeromycotina</taxon>
        <taxon>Glomeromycetes</taxon>
        <taxon>Diversisporales</taxon>
        <taxon>Gigasporaceae</taxon>
        <taxon>Dentiscutata</taxon>
    </lineage>
</organism>
<keyword evidence="3" id="KW-1185">Reference proteome</keyword>
<gene>
    <name evidence="2" type="ORF">DERYTH_LOCUS20114</name>
</gene>
<feature type="non-terminal residue" evidence="2">
    <location>
        <position position="74"/>
    </location>
</feature>
<comment type="caution">
    <text evidence="2">The sequence shown here is derived from an EMBL/GenBank/DDBJ whole genome shotgun (WGS) entry which is preliminary data.</text>
</comment>
<protein>
    <submittedName>
        <fullName evidence="2">12181_t:CDS:1</fullName>
    </submittedName>
</protein>
<accession>A0A9N9JJE0</accession>
<name>A0A9N9JJE0_9GLOM</name>
<feature type="region of interest" description="Disordered" evidence="1">
    <location>
        <begin position="54"/>
        <end position="74"/>
    </location>
</feature>
<evidence type="ECO:0000313" key="3">
    <source>
        <dbReference type="Proteomes" id="UP000789405"/>
    </source>
</evidence>
<sequence>MFLNRGTDRKKINAMMMKECLGNYKPLGYYTVTTTLDYGYSNTLELIQESKSNINTFDDSVNEDETSKGYTTSP</sequence>
<evidence type="ECO:0000256" key="1">
    <source>
        <dbReference type="SAM" id="MobiDB-lite"/>
    </source>
</evidence>
<evidence type="ECO:0000313" key="2">
    <source>
        <dbReference type="EMBL" id="CAG8784500.1"/>
    </source>
</evidence>